<dbReference type="Proteomes" id="UP000275078">
    <property type="component" value="Unassembled WGS sequence"/>
</dbReference>
<evidence type="ECO:0000313" key="1">
    <source>
        <dbReference type="EMBL" id="RPA88205.1"/>
    </source>
</evidence>
<sequence>MDRSAKRLRTTWQTTTDESLPPTLPTTVTSIDNLPNELLGEIILQIACQGKPSLKTLFRLARTNKRFYAFINAPSTRSAFVNHWFDIHIRLKWNPGTQTGCTHQKALGSVLVSLFSFLRAVCSKRAFRYHKHRYVLSRDEYDKERLRCNIESPKCHEDEMVKGTGAATGSSKACILLYVFHSYSSGSSSSDLFFLPKADLRFYSDLKALREQRPVQLTEHQACRSANDLELEDVLLASPLIEVWERCRLRSVAPSDVRIVSAGGKFRRIFAKVPLNGDY</sequence>
<reference evidence="1 2" key="1">
    <citation type="journal article" date="2018" name="Nat. Ecol. Evol.">
        <title>Pezizomycetes genomes reveal the molecular basis of ectomycorrhizal truffle lifestyle.</title>
        <authorList>
            <person name="Murat C."/>
            <person name="Payen T."/>
            <person name="Noel B."/>
            <person name="Kuo A."/>
            <person name="Morin E."/>
            <person name="Chen J."/>
            <person name="Kohler A."/>
            <person name="Krizsan K."/>
            <person name="Balestrini R."/>
            <person name="Da Silva C."/>
            <person name="Montanini B."/>
            <person name="Hainaut M."/>
            <person name="Levati E."/>
            <person name="Barry K.W."/>
            <person name="Belfiori B."/>
            <person name="Cichocki N."/>
            <person name="Clum A."/>
            <person name="Dockter R.B."/>
            <person name="Fauchery L."/>
            <person name="Guy J."/>
            <person name="Iotti M."/>
            <person name="Le Tacon F."/>
            <person name="Lindquist E.A."/>
            <person name="Lipzen A."/>
            <person name="Malagnac F."/>
            <person name="Mello A."/>
            <person name="Molinier V."/>
            <person name="Miyauchi S."/>
            <person name="Poulain J."/>
            <person name="Riccioni C."/>
            <person name="Rubini A."/>
            <person name="Sitrit Y."/>
            <person name="Splivallo R."/>
            <person name="Traeger S."/>
            <person name="Wang M."/>
            <person name="Zifcakova L."/>
            <person name="Wipf D."/>
            <person name="Zambonelli A."/>
            <person name="Paolocci F."/>
            <person name="Nowrousian M."/>
            <person name="Ottonello S."/>
            <person name="Baldrian P."/>
            <person name="Spatafora J.W."/>
            <person name="Henrissat B."/>
            <person name="Nagy L.G."/>
            <person name="Aury J.M."/>
            <person name="Wincker P."/>
            <person name="Grigoriev I.V."/>
            <person name="Bonfante P."/>
            <person name="Martin F.M."/>
        </authorList>
    </citation>
    <scope>NUCLEOTIDE SEQUENCE [LARGE SCALE GENOMIC DNA]</scope>
    <source>
        <strain evidence="1 2">RN42</strain>
    </source>
</reference>
<organism evidence="1 2">
    <name type="scientific">Ascobolus immersus RN42</name>
    <dbReference type="NCBI Taxonomy" id="1160509"/>
    <lineage>
        <taxon>Eukaryota</taxon>
        <taxon>Fungi</taxon>
        <taxon>Dikarya</taxon>
        <taxon>Ascomycota</taxon>
        <taxon>Pezizomycotina</taxon>
        <taxon>Pezizomycetes</taxon>
        <taxon>Pezizales</taxon>
        <taxon>Ascobolaceae</taxon>
        <taxon>Ascobolus</taxon>
    </lineage>
</organism>
<dbReference type="InterPro" id="IPR036047">
    <property type="entry name" value="F-box-like_dom_sf"/>
</dbReference>
<dbReference type="EMBL" id="ML119645">
    <property type="protein sequence ID" value="RPA88205.1"/>
    <property type="molecule type" value="Genomic_DNA"/>
</dbReference>
<gene>
    <name evidence="1" type="ORF">BJ508DRAFT_300565</name>
</gene>
<evidence type="ECO:0000313" key="2">
    <source>
        <dbReference type="Proteomes" id="UP000275078"/>
    </source>
</evidence>
<evidence type="ECO:0008006" key="3">
    <source>
        <dbReference type="Google" id="ProtNLM"/>
    </source>
</evidence>
<dbReference type="AlphaFoldDB" id="A0A3N4IR63"/>
<name>A0A3N4IR63_ASCIM</name>
<proteinExistence type="predicted"/>
<keyword evidence="2" id="KW-1185">Reference proteome</keyword>
<dbReference type="SUPFAM" id="SSF81383">
    <property type="entry name" value="F-box domain"/>
    <property type="match status" value="1"/>
</dbReference>
<protein>
    <recommendedName>
        <fullName evidence="3">F-box domain-containing protein</fullName>
    </recommendedName>
</protein>
<accession>A0A3N4IR63</accession>